<feature type="non-terminal residue" evidence="6">
    <location>
        <position position="1"/>
    </location>
</feature>
<dbReference type="InterPro" id="IPR036028">
    <property type="entry name" value="SH3-like_dom_sf"/>
</dbReference>
<feature type="domain" description="SH3" evidence="4">
    <location>
        <begin position="25"/>
        <end position="84"/>
    </location>
</feature>
<dbReference type="PROSITE" id="PS50020">
    <property type="entry name" value="WW_DOMAIN_2"/>
    <property type="match status" value="1"/>
</dbReference>
<name>A0A9P6IKU8_9FUNG</name>
<dbReference type="PANTHER" id="PTHR46026">
    <property type="entry name" value="RHO-TYPE GUANINE NUCLEOTIDE EXCHANGE FACTOR, ISOFORM F"/>
    <property type="match status" value="1"/>
</dbReference>
<dbReference type="GO" id="GO:0005085">
    <property type="term" value="F:guanyl-nucleotide exchange factor activity"/>
    <property type="evidence" value="ECO:0007669"/>
    <property type="project" value="TreeGrafter"/>
</dbReference>
<evidence type="ECO:0000256" key="3">
    <source>
        <dbReference type="SAM" id="MobiDB-lite"/>
    </source>
</evidence>
<dbReference type="PROSITE" id="PS50002">
    <property type="entry name" value="SH3"/>
    <property type="match status" value="1"/>
</dbReference>
<evidence type="ECO:0000256" key="2">
    <source>
        <dbReference type="PROSITE-ProRule" id="PRU00192"/>
    </source>
</evidence>
<dbReference type="Gene3D" id="2.30.30.40">
    <property type="entry name" value="SH3 Domains"/>
    <property type="match status" value="1"/>
</dbReference>
<dbReference type="InterPro" id="IPR057827">
    <property type="entry name" value="WW_fungi"/>
</dbReference>
<feature type="region of interest" description="Disordered" evidence="3">
    <location>
        <begin position="118"/>
        <end position="157"/>
    </location>
</feature>
<feature type="compositionally biased region" description="Polar residues" evidence="3">
    <location>
        <begin position="118"/>
        <end position="138"/>
    </location>
</feature>
<feature type="region of interest" description="Disordered" evidence="3">
    <location>
        <begin position="1"/>
        <end position="23"/>
    </location>
</feature>
<reference evidence="6" key="1">
    <citation type="journal article" date="2020" name="Fungal Divers.">
        <title>Resolving the Mortierellaceae phylogeny through synthesis of multi-gene phylogenetics and phylogenomics.</title>
        <authorList>
            <person name="Vandepol N."/>
            <person name="Liber J."/>
            <person name="Desiro A."/>
            <person name="Na H."/>
            <person name="Kennedy M."/>
            <person name="Barry K."/>
            <person name="Grigoriev I.V."/>
            <person name="Miller A.N."/>
            <person name="O'Donnell K."/>
            <person name="Stajich J.E."/>
            <person name="Bonito G."/>
        </authorList>
    </citation>
    <scope>NUCLEOTIDE SEQUENCE</scope>
    <source>
        <strain evidence="6">MES-2147</strain>
    </source>
</reference>
<protein>
    <recommendedName>
        <fullName evidence="8">SH3 domain-containing protein</fullName>
    </recommendedName>
</protein>
<comment type="caution">
    <text evidence="6">The sequence shown here is derived from an EMBL/GenBank/DDBJ whole genome shotgun (WGS) entry which is preliminary data.</text>
</comment>
<dbReference type="PROSITE" id="PS01159">
    <property type="entry name" value="WW_DOMAIN_1"/>
    <property type="match status" value="1"/>
</dbReference>
<dbReference type="SUPFAM" id="SSF51045">
    <property type="entry name" value="WW domain"/>
    <property type="match status" value="1"/>
</dbReference>
<evidence type="ECO:0008006" key="8">
    <source>
        <dbReference type="Google" id="ProtNLM"/>
    </source>
</evidence>
<dbReference type="CDD" id="cd00201">
    <property type="entry name" value="WW"/>
    <property type="match status" value="1"/>
</dbReference>
<dbReference type="OrthoDB" id="10255964at2759"/>
<dbReference type="PRINTS" id="PR00452">
    <property type="entry name" value="SH3DOMAIN"/>
</dbReference>
<dbReference type="SMART" id="SM00326">
    <property type="entry name" value="SH3"/>
    <property type="match status" value="1"/>
</dbReference>
<dbReference type="AlphaFoldDB" id="A0A9P6IKU8"/>
<feature type="compositionally biased region" description="Basic and acidic residues" evidence="3">
    <location>
        <begin position="144"/>
        <end position="157"/>
    </location>
</feature>
<evidence type="ECO:0000259" key="5">
    <source>
        <dbReference type="PROSITE" id="PS50020"/>
    </source>
</evidence>
<dbReference type="EMBL" id="JAAAHW010009992">
    <property type="protein sequence ID" value="KAF9932636.1"/>
    <property type="molecule type" value="Genomic_DNA"/>
</dbReference>
<dbReference type="Proteomes" id="UP000749646">
    <property type="component" value="Unassembled WGS sequence"/>
</dbReference>
<feature type="domain" description="WW" evidence="5">
    <location>
        <begin position="102"/>
        <end position="129"/>
    </location>
</feature>
<dbReference type="InterPro" id="IPR036020">
    <property type="entry name" value="WW_dom_sf"/>
</dbReference>
<keyword evidence="7" id="KW-1185">Reference proteome</keyword>
<evidence type="ECO:0000259" key="4">
    <source>
        <dbReference type="PROSITE" id="PS50002"/>
    </source>
</evidence>
<evidence type="ECO:0000313" key="7">
    <source>
        <dbReference type="Proteomes" id="UP000749646"/>
    </source>
</evidence>
<evidence type="ECO:0000313" key="6">
    <source>
        <dbReference type="EMBL" id="KAF9932636.1"/>
    </source>
</evidence>
<accession>A0A9P6IKU8</accession>
<dbReference type="InterPro" id="IPR001452">
    <property type="entry name" value="SH3_domain"/>
</dbReference>
<dbReference type="GO" id="GO:0005737">
    <property type="term" value="C:cytoplasm"/>
    <property type="evidence" value="ECO:0007669"/>
    <property type="project" value="TreeGrafter"/>
</dbReference>
<evidence type="ECO:0000256" key="1">
    <source>
        <dbReference type="ARBA" id="ARBA00022443"/>
    </source>
</evidence>
<proteinExistence type="predicted"/>
<dbReference type="SUPFAM" id="SSF50044">
    <property type="entry name" value="SH3-domain"/>
    <property type="match status" value="1"/>
</dbReference>
<sequence length="157" mass="18182">DDAATLNEHSQYEQGNEDLEEQDPEQFLVVRALYPFQSEDLTSLSFEKEELIQVLTQLESGWWYGYCRNDRGWFPSNYVEIITQDDYDAGSEETSEDDADLWLPQTTEEGQVFYYNTRSGESSWTIPTSNRQKEGTQNGDEDAINSRKDEQGKKNIP</sequence>
<keyword evidence="1 2" id="KW-0728">SH3 domain</keyword>
<dbReference type="InterPro" id="IPR001202">
    <property type="entry name" value="WW_dom"/>
</dbReference>
<dbReference type="PANTHER" id="PTHR46026:SF1">
    <property type="entry name" value="RHO-TYPE GUANINE NUCLEOTIDE EXCHANGE FACTOR, ISOFORM F"/>
    <property type="match status" value="1"/>
</dbReference>
<dbReference type="Pfam" id="PF00018">
    <property type="entry name" value="SH3_1"/>
    <property type="match status" value="1"/>
</dbReference>
<dbReference type="Pfam" id="PF23518">
    <property type="entry name" value="WW_2"/>
    <property type="match status" value="1"/>
</dbReference>
<dbReference type="Gene3D" id="2.20.70.10">
    <property type="match status" value="1"/>
</dbReference>
<organism evidence="6 7">
    <name type="scientific">Modicella reniformis</name>
    <dbReference type="NCBI Taxonomy" id="1440133"/>
    <lineage>
        <taxon>Eukaryota</taxon>
        <taxon>Fungi</taxon>
        <taxon>Fungi incertae sedis</taxon>
        <taxon>Mucoromycota</taxon>
        <taxon>Mortierellomycotina</taxon>
        <taxon>Mortierellomycetes</taxon>
        <taxon>Mortierellales</taxon>
        <taxon>Mortierellaceae</taxon>
        <taxon>Modicella</taxon>
    </lineage>
</organism>
<gene>
    <name evidence="6" type="ORF">BGZ65_004392</name>
</gene>